<protein>
    <submittedName>
        <fullName evidence="2">Bet v1-like protein</fullName>
    </submittedName>
</protein>
<dbReference type="SUPFAM" id="SSF55961">
    <property type="entry name" value="Bet v1-like"/>
    <property type="match status" value="1"/>
</dbReference>
<dbReference type="PROSITE" id="PS50848">
    <property type="entry name" value="START"/>
    <property type="match status" value="1"/>
</dbReference>
<dbReference type="STRING" id="101127.A0A1X2GJ83"/>
<gene>
    <name evidence="2" type="ORF">DM01DRAFT_1335393</name>
</gene>
<dbReference type="Gene3D" id="3.30.530.20">
    <property type="match status" value="1"/>
</dbReference>
<evidence type="ECO:0000313" key="2">
    <source>
        <dbReference type="EMBL" id="ORX55098.1"/>
    </source>
</evidence>
<dbReference type="Proteomes" id="UP000242146">
    <property type="component" value="Unassembled WGS sequence"/>
</dbReference>
<dbReference type="EMBL" id="MCGT01000012">
    <property type="protein sequence ID" value="ORX55098.1"/>
    <property type="molecule type" value="Genomic_DNA"/>
</dbReference>
<reference evidence="2 3" key="1">
    <citation type="submission" date="2016-07" db="EMBL/GenBank/DDBJ databases">
        <title>Pervasive Adenine N6-methylation of Active Genes in Fungi.</title>
        <authorList>
            <consortium name="DOE Joint Genome Institute"/>
            <person name="Mondo S.J."/>
            <person name="Dannebaum R.O."/>
            <person name="Kuo R.C."/>
            <person name="Labutti K."/>
            <person name="Haridas S."/>
            <person name="Kuo A."/>
            <person name="Salamov A."/>
            <person name="Ahrendt S.R."/>
            <person name="Lipzen A."/>
            <person name="Sullivan W."/>
            <person name="Andreopoulos W.B."/>
            <person name="Clum A."/>
            <person name="Lindquist E."/>
            <person name="Daum C."/>
            <person name="Ramamoorthy G.K."/>
            <person name="Gryganskyi A."/>
            <person name="Culley D."/>
            <person name="Magnuson J.K."/>
            <person name="James T.Y."/>
            <person name="O'Malley M.A."/>
            <person name="Stajich J.E."/>
            <person name="Spatafora J.W."/>
            <person name="Visel A."/>
            <person name="Grigoriev I.V."/>
        </authorList>
    </citation>
    <scope>NUCLEOTIDE SEQUENCE [LARGE SCALE GENOMIC DNA]</scope>
    <source>
        <strain evidence="2 3">NRRL 3301</strain>
    </source>
</reference>
<dbReference type="InterPro" id="IPR051213">
    <property type="entry name" value="START_lipid_transfer"/>
</dbReference>
<dbReference type="OrthoDB" id="196858at2759"/>
<comment type="caution">
    <text evidence="2">The sequence shown here is derived from an EMBL/GenBank/DDBJ whole genome shotgun (WGS) entry which is preliminary data.</text>
</comment>
<dbReference type="CDD" id="cd00177">
    <property type="entry name" value="START"/>
    <property type="match status" value="1"/>
</dbReference>
<feature type="domain" description="START" evidence="1">
    <location>
        <begin position="30"/>
        <end position="191"/>
    </location>
</feature>
<dbReference type="Pfam" id="PF01852">
    <property type="entry name" value="START"/>
    <property type="match status" value="1"/>
</dbReference>
<evidence type="ECO:0000259" key="1">
    <source>
        <dbReference type="PROSITE" id="PS50848"/>
    </source>
</evidence>
<name>A0A1X2GJ83_9FUNG</name>
<dbReference type="PANTHER" id="PTHR19308:SF14">
    <property type="entry name" value="START DOMAIN-CONTAINING PROTEIN"/>
    <property type="match status" value="1"/>
</dbReference>
<evidence type="ECO:0000313" key="3">
    <source>
        <dbReference type="Proteomes" id="UP000242146"/>
    </source>
</evidence>
<proteinExistence type="predicted"/>
<dbReference type="AlphaFoldDB" id="A0A1X2GJ83"/>
<dbReference type="InterPro" id="IPR002913">
    <property type="entry name" value="START_lipid-bd_dom"/>
</dbReference>
<sequence>MPILESTNRHADFNRKKLAEIKDLTGDLAGWEFSQEKDGVKLYSKQVEGSSIPLVRGDYILKNTDFTAQQVATVATLPGCRAIWDEKFHSAEVREMFTRWESLFWVRTNTPWPVSNRDVSGCNLRDFTTDLSYVAMASVQDDLVPEVSGCVRGNLITSGWKCEKVEDGILIVYVSQIDLAGSIPTSFLRSVQMQMPLCAGKVAEYTAAYGFPPVALDSSCVYKLESFDHAKRTHTLQLDGQGHIQYQFSSKMYPNGVQIKTSTGSSQVEGNIITVSDINGPTTVVISKA</sequence>
<dbReference type="GO" id="GO:0008289">
    <property type="term" value="F:lipid binding"/>
    <property type="evidence" value="ECO:0007669"/>
    <property type="project" value="InterPro"/>
</dbReference>
<dbReference type="PANTHER" id="PTHR19308">
    <property type="entry name" value="PHOSPHATIDYLCHOLINE TRANSFER PROTEIN"/>
    <property type="match status" value="1"/>
</dbReference>
<accession>A0A1X2GJ83</accession>
<keyword evidence="3" id="KW-1185">Reference proteome</keyword>
<dbReference type="GO" id="GO:0005737">
    <property type="term" value="C:cytoplasm"/>
    <property type="evidence" value="ECO:0007669"/>
    <property type="project" value="UniProtKB-ARBA"/>
</dbReference>
<dbReference type="InterPro" id="IPR023393">
    <property type="entry name" value="START-like_dom_sf"/>
</dbReference>
<organism evidence="2 3">
    <name type="scientific">Hesseltinella vesiculosa</name>
    <dbReference type="NCBI Taxonomy" id="101127"/>
    <lineage>
        <taxon>Eukaryota</taxon>
        <taxon>Fungi</taxon>
        <taxon>Fungi incertae sedis</taxon>
        <taxon>Mucoromycota</taxon>
        <taxon>Mucoromycotina</taxon>
        <taxon>Mucoromycetes</taxon>
        <taxon>Mucorales</taxon>
        <taxon>Cunninghamellaceae</taxon>
        <taxon>Hesseltinella</taxon>
    </lineage>
</organism>